<name>A0A2G9SF87_AQUCT</name>
<dbReference type="EMBL" id="KV924349">
    <property type="protein sequence ID" value="PIO38755.1"/>
    <property type="molecule type" value="Genomic_DNA"/>
</dbReference>
<dbReference type="AlphaFoldDB" id="A0A2G9SF87"/>
<evidence type="ECO:0000313" key="3">
    <source>
        <dbReference type="Proteomes" id="UP000228934"/>
    </source>
</evidence>
<keyword evidence="1" id="KW-0812">Transmembrane</keyword>
<feature type="transmembrane region" description="Helical" evidence="1">
    <location>
        <begin position="45"/>
        <end position="63"/>
    </location>
</feature>
<reference evidence="3" key="1">
    <citation type="journal article" date="2017" name="Nat. Commun.">
        <title>The North American bullfrog draft genome provides insight into hormonal regulation of long noncoding RNA.</title>
        <authorList>
            <person name="Hammond S.A."/>
            <person name="Warren R.L."/>
            <person name="Vandervalk B.P."/>
            <person name="Kucuk E."/>
            <person name="Khan H."/>
            <person name="Gibb E.A."/>
            <person name="Pandoh P."/>
            <person name="Kirk H."/>
            <person name="Zhao Y."/>
            <person name="Jones M."/>
            <person name="Mungall A.J."/>
            <person name="Coope R."/>
            <person name="Pleasance S."/>
            <person name="Moore R.A."/>
            <person name="Holt R.A."/>
            <person name="Round J.M."/>
            <person name="Ohora S."/>
            <person name="Walle B.V."/>
            <person name="Veldhoen N."/>
            <person name="Helbing C.C."/>
            <person name="Birol I."/>
        </authorList>
    </citation>
    <scope>NUCLEOTIDE SEQUENCE [LARGE SCALE GENOMIC DNA]</scope>
</reference>
<sequence length="64" mass="7351">MLSHRITVTSRINAYIDFIKFLLSFISVINILNFHNAIKESCIQLGIFISLCVLITDFPPLPVW</sequence>
<dbReference type="Proteomes" id="UP000228934">
    <property type="component" value="Unassembled WGS sequence"/>
</dbReference>
<accession>A0A2G9SF87</accession>
<evidence type="ECO:0000256" key="1">
    <source>
        <dbReference type="SAM" id="Phobius"/>
    </source>
</evidence>
<proteinExistence type="predicted"/>
<dbReference type="OrthoDB" id="9877324at2759"/>
<protein>
    <submittedName>
        <fullName evidence="2">Uncharacterized protein</fullName>
    </submittedName>
</protein>
<keyword evidence="1" id="KW-1133">Transmembrane helix</keyword>
<keyword evidence="1" id="KW-0472">Membrane</keyword>
<gene>
    <name evidence="2" type="ORF">AB205_0122590</name>
</gene>
<keyword evidence="3" id="KW-1185">Reference proteome</keyword>
<evidence type="ECO:0000313" key="2">
    <source>
        <dbReference type="EMBL" id="PIO38755.1"/>
    </source>
</evidence>
<feature type="transmembrane region" description="Helical" evidence="1">
    <location>
        <begin position="12"/>
        <end position="33"/>
    </location>
</feature>
<organism evidence="2 3">
    <name type="scientific">Aquarana catesbeiana</name>
    <name type="common">American bullfrog</name>
    <name type="synonym">Rana catesbeiana</name>
    <dbReference type="NCBI Taxonomy" id="8400"/>
    <lineage>
        <taxon>Eukaryota</taxon>
        <taxon>Metazoa</taxon>
        <taxon>Chordata</taxon>
        <taxon>Craniata</taxon>
        <taxon>Vertebrata</taxon>
        <taxon>Euteleostomi</taxon>
        <taxon>Amphibia</taxon>
        <taxon>Batrachia</taxon>
        <taxon>Anura</taxon>
        <taxon>Neobatrachia</taxon>
        <taxon>Ranoidea</taxon>
        <taxon>Ranidae</taxon>
        <taxon>Aquarana</taxon>
    </lineage>
</organism>